<keyword evidence="1" id="KW-0472">Membrane</keyword>
<feature type="transmembrane region" description="Helical" evidence="1">
    <location>
        <begin position="7"/>
        <end position="27"/>
    </location>
</feature>
<dbReference type="AlphaFoldDB" id="A0A6C0EFI6"/>
<proteinExistence type="predicted"/>
<evidence type="ECO:0000256" key="1">
    <source>
        <dbReference type="SAM" id="Phobius"/>
    </source>
</evidence>
<sequence>MFSSINILYITHIKYLCFVELVIYILIVNN</sequence>
<protein>
    <submittedName>
        <fullName evidence="2">Uncharacterized protein</fullName>
    </submittedName>
</protein>
<accession>A0A6C0EFI6</accession>
<dbReference type="EMBL" id="MN739814">
    <property type="protein sequence ID" value="QHT27193.1"/>
    <property type="molecule type" value="Genomic_DNA"/>
</dbReference>
<reference evidence="2" key="1">
    <citation type="journal article" date="2020" name="Nature">
        <title>Giant virus diversity and host interactions through global metagenomics.</title>
        <authorList>
            <person name="Schulz F."/>
            <person name="Roux S."/>
            <person name="Paez-Espino D."/>
            <person name="Jungbluth S."/>
            <person name="Walsh D.A."/>
            <person name="Denef V.J."/>
            <person name="McMahon K.D."/>
            <person name="Konstantinidis K.T."/>
            <person name="Eloe-Fadrosh E.A."/>
            <person name="Kyrpides N.C."/>
            <person name="Woyke T."/>
        </authorList>
    </citation>
    <scope>NUCLEOTIDE SEQUENCE</scope>
    <source>
        <strain evidence="2">GVMAG-M-3300023179-2</strain>
    </source>
</reference>
<keyword evidence="1" id="KW-1133">Transmembrane helix</keyword>
<organism evidence="2">
    <name type="scientific">viral metagenome</name>
    <dbReference type="NCBI Taxonomy" id="1070528"/>
    <lineage>
        <taxon>unclassified sequences</taxon>
        <taxon>metagenomes</taxon>
        <taxon>organismal metagenomes</taxon>
    </lineage>
</organism>
<evidence type="ECO:0000313" key="2">
    <source>
        <dbReference type="EMBL" id="QHT27193.1"/>
    </source>
</evidence>
<name>A0A6C0EFI6_9ZZZZ</name>
<keyword evidence="1" id="KW-0812">Transmembrane</keyword>